<name>A0A9P4QYS4_9PLEO</name>
<proteinExistence type="predicted"/>
<sequence length="194" mass="21651">MQECQPIAPRARNRETSPSFPIWEYRSKHQPPWCCARALGPGLSAPWTHGLVQIIHMHRVPARCHVQGPCHAAIVSRCVREWLGGCAGVRSVNGATHVTGPVLAFQNARRVMQQQQLCGSSGRRVHYAARGLSVWGGRKVTACCRCTGWCNLKSVGPLCLRHWLHIRKFELGIVVLWQMRCDEGATEVRDALMA</sequence>
<dbReference type="Proteomes" id="UP000799444">
    <property type="component" value="Unassembled WGS sequence"/>
</dbReference>
<accession>A0A9P4QYS4</accession>
<dbReference type="AlphaFoldDB" id="A0A9P4QYS4"/>
<reference evidence="1" key="1">
    <citation type="journal article" date="2020" name="Stud. Mycol.">
        <title>101 Dothideomycetes genomes: a test case for predicting lifestyles and emergence of pathogens.</title>
        <authorList>
            <person name="Haridas S."/>
            <person name="Albert R."/>
            <person name="Binder M."/>
            <person name="Bloem J."/>
            <person name="Labutti K."/>
            <person name="Salamov A."/>
            <person name="Andreopoulos B."/>
            <person name="Baker S."/>
            <person name="Barry K."/>
            <person name="Bills G."/>
            <person name="Bluhm B."/>
            <person name="Cannon C."/>
            <person name="Castanera R."/>
            <person name="Culley D."/>
            <person name="Daum C."/>
            <person name="Ezra D."/>
            <person name="Gonzalez J."/>
            <person name="Henrissat B."/>
            <person name="Kuo A."/>
            <person name="Liang C."/>
            <person name="Lipzen A."/>
            <person name="Lutzoni F."/>
            <person name="Magnuson J."/>
            <person name="Mondo S."/>
            <person name="Nolan M."/>
            <person name="Ohm R."/>
            <person name="Pangilinan J."/>
            <person name="Park H.-J."/>
            <person name="Ramirez L."/>
            <person name="Alfaro M."/>
            <person name="Sun H."/>
            <person name="Tritt A."/>
            <person name="Yoshinaga Y."/>
            <person name="Zwiers L.-H."/>
            <person name="Turgeon B."/>
            <person name="Goodwin S."/>
            <person name="Spatafora J."/>
            <person name="Crous P."/>
            <person name="Grigoriev I."/>
        </authorList>
    </citation>
    <scope>NUCLEOTIDE SEQUENCE</scope>
    <source>
        <strain evidence="1">CBS 125425</strain>
    </source>
</reference>
<organism evidence="1 2">
    <name type="scientific">Polyplosphaeria fusca</name>
    <dbReference type="NCBI Taxonomy" id="682080"/>
    <lineage>
        <taxon>Eukaryota</taxon>
        <taxon>Fungi</taxon>
        <taxon>Dikarya</taxon>
        <taxon>Ascomycota</taxon>
        <taxon>Pezizomycotina</taxon>
        <taxon>Dothideomycetes</taxon>
        <taxon>Pleosporomycetidae</taxon>
        <taxon>Pleosporales</taxon>
        <taxon>Tetraplosphaeriaceae</taxon>
        <taxon>Polyplosphaeria</taxon>
    </lineage>
</organism>
<gene>
    <name evidence="1" type="ORF">EJ04DRAFT_218237</name>
</gene>
<protein>
    <submittedName>
        <fullName evidence="1">Uncharacterized protein</fullName>
    </submittedName>
</protein>
<keyword evidence="2" id="KW-1185">Reference proteome</keyword>
<evidence type="ECO:0000313" key="1">
    <source>
        <dbReference type="EMBL" id="KAF2735339.1"/>
    </source>
</evidence>
<comment type="caution">
    <text evidence="1">The sequence shown here is derived from an EMBL/GenBank/DDBJ whole genome shotgun (WGS) entry which is preliminary data.</text>
</comment>
<dbReference type="EMBL" id="ML996137">
    <property type="protein sequence ID" value="KAF2735339.1"/>
    <property type="molecule type" value="Genomic_DNA"/>
</dbReference>
<evidence type="ECO:0000313" key="2">
    <source>
        <dbReference type="Proteomes" id="UP000799444"/>
    </source>
</evidence>